<accession>A0A5P1EKS2</accession>
<dbReference type="Gramene" id="ONK66496">
    <property type="protein sequence ID" value="ONK66496"/>
    <property type="gene ID" value="A4U43_C06F8800"/>
</dbReference>
<dbReference type="Proteomes" id="UP000243459">
    <property type="component" value="Chromosome 6"/>
</dbReference>
<dbReference type="Gene3D" id="3.80.10.10">
    <property type="entry name" value="Ribonuclease Inhibitor"/>
    <property type="match status" value="4"/>
</dbReference>
<keyword evidence="3" id="KW-1185">Reference proteome</keyword>
<protein>
    <submittedName>
        <fullName evidence="2">Uncharacterized protein</fullName>
    </submittedName>
</protein>
<dbReference type="EMBL" id="CM007386">
    <property type="protein sequence ID" value="ONK66496.1"/>
    <property type="molecule type" value="Genomic_DNA"/>
</dbReference>
<reference evidence="3" key="1">
    <citation type="journal article" date="2017" name="Nat. Commun.">
        <title>The asparagus genome sheds light on the origin and evolution of a young Y chromosome.</title>
        <authorList>
            <person name="Harkess A."/>
            <person name="Zhou J."/>
            <person name="Xu C."/>
            <person name="Bowers J.E."/>
            <person name="Van der Hulst R."/>
            <person name="Ayyampalayam S."/>
            <person name="Mercati F."/>
            <person name="Riccardi P."/>
            <person name="McKain M.R."/>
            <person name="Kakrana A."/>
            <person name="Tang H."/>
            <person name="Ray J."/>
            <person name="Groenendijk J."/>
            <person name="Arikit S."/>
            <person name="Mathioni S.M."/>
            <person name="Nakano M."/>
            <person name="Shan H."/>
            <person name="Telgmann-Rauber A."/>
            <person name="Kanno A."/>
            <person name="Yue Z."/>
            <person name="Chen H."/>
            <person name="Li W."/>
            <person name="Chen Y."/>
            <person name="Xu X."/>
            <person name="Zhang Y."/>
            <person name="Luo S."/>
            <person name="Chen H."/>
            <person name="Gao J."/>
            <person name="Mao Z."/>
            <person name="Pires J.C."/>
            <person name="Luo M."/>
            <person name="Kudrna D."/>
            <person name="Wing R.A."/>
            <person name="Meyers B.C."/>
            <person name="Yi K."/>
            <person name="Kong H."/>
            <person name="Lavrijsen P."/>
            <person name="Sunseri F."/>
            <person name="Falavigna A."/>
            <person name="Ye Y."/>
            <person name="Leebens-Mack J.H."/>
            <person name="Chen G."/>
        </authorList>
    </citation>
    <scope>NUCLEOTIDE SEQUENCE [LARGE SCALE GENOMIC DNA]</scope>
    <source>
        <strain evidence="3">cv. DH0086</strain>
    </source>
</reference>
<dbReference type="OMA" id="ADCHRIT"/>
<evidence type="ECO:0000313" key="3">
    <source>
        <dbReference type="Proteomes" id="UP000243459"/>
    </source>
</evidence>
<organism evidence="2 3">
    <name type="scientific">Asparagus officinalis</name>
    <name type="common">Garden asparagus</name>
    <dbReference type="NCBI Taxonomy" id="4686"/>
    <lineage>
        <taxon>Eukaryota</taxon>
        <taxon>Viridiplantae</taxon>
        <taxon>Streptophyta</taxon>
        <taxon>Embryophyta</taxon>
        <taxon>Tracheophyta</taxon>
        <taxon>Spermatophyta</taxon>
        <taxon>Magnoliopsida</taxon>
        <taxon>Liliopsida</taxon>
        <taxon>Asparagales</taxon>
        <taxon>Asparagaceae</taxon>
        <taxon>Asparagoideae</taxon>
        <taxon>Asparagus</taxon>
    </lineage>
</organism>
<dbReference type="InterPro" id="IPR051341">
    <property type="entry name" value="Zyg-11_UBL_adapter"/>
</dbReference>
<dbReference type="InterPro" id="IPR006553">
    <property type="entry name" value="Leu-rich_rpt_Cys-con_subtyp"/>
</dbReference>
<dbReference type="AlphaFoldDB" id="A0A5P1EKS2"/>
<gene>
    <name evidence="2" type="ORF">A4U43_C06F8800</name>
</gene>
<feature type="region of interest" description="Disordered" evidence="1">
    <location>
        <begin position="35"/>
        <end position="61"/>
    </location>
</feature>
<evidence type="ECO:0000313" key="2">
    <source>
        <dbReference type="EMBL" id="ONK66496.1"/>
    </source>
</evidence>
<sequence>MEKKQSKRKTSPSLANLCIESASSSREIVETWRRQKQLISKKRGNKKKMEKKQSKRKTSPSLANLCIESASSSREIVETWRRQKRTLERLPSHLADALFRRLRHRRLLYPSLLEVFQHCVEEVDLSGESSVDAEWMAYLGGFRNLRILKLSDCRSLNNHALWPVTGLDGLKELDLSRCSKVTDAGIKHVLSIPSLEKLFASETGMSAEGVKALSYFTSLRTLDLGGIPVTDKALGSLQSLAGLEYLDLWGSEISNNGAALLENFPRLNFLNLAWTKVTVLPHLPSVTTLNMSNCTVHALFDGESKTRIPLSKLLLTGATIVDPSEVLRNVEASCMTFLDISGSSTCNFSFLVNMRRLEHLDLSSSNMSGSLIDDLAHVGDNLRYLNLSKTKITSEAIALLAGHVSNLETLSLSYTAIDDASLPYIGMMTSLRTLDLSHTGIQGFLSDKTFSLIELQNLSILENLNLEETLVRDEALYPLAFFRELKCLYLKSNNLSDIALQALSSPLPNLQILGFRGAVLTNSGLLLYSPSPVLRTLDLRGCWLLTADVISLFCKHHPRIEIRHDVNSAIGSSSFQNPSKGPRARHGGEKLLEVPILVGMNSAIGSSSFQNPSKGPRARHGGEKLPEVPIFVDERIKYVREELLDLRFSPLSNLTLQGREMLPTILRKESDA</sequence>
<dbReference type="SUPFAM" id="SSF52047">
    <property type="entry name" value="RNI-like"/>
    <property type="match status" value="2"/>
</dbReference>
<evidence type="ECO:0000256" key="1">
    <source>
        <dbReference type="SAM" id="MobiDB-lite"/>
    </source>
</evidence>
<dbReference type="PANTHER" id="PTHR12904:SF23">
    <property type="entry name" value="PROTEIN ZER-1 HOMOLOG"/>
    <property type="match status" value="1"/>
</dbReference>
<dbReference type="InterPro" id="IPR032675">
    <property type="entry name" value="LRR_dom_sf"/>
</dbReference>
<proteinExistence type="predicted"/>
<dbReference type="SMART" id="SM00367">
    <property type="entry name" value="LRR_CC"/>
    <property type="match status" value="5"/>
</dbReference>
<feature type="compositionally biased region" description="Basic residues" evidence="1">
    <location>
        <begin position="35"/>
        <end position="58"/>
    </location>
</feature>
<dbReference type="PANTHER" id="PTHR12904">
    <property type="match status" value="1"/>
</dbReference>
<name>A0A5P1EKS2_ASPOF</name>